<dbReference type="SUPFAM" id="SSF46689">
    <property type="entry name" value="Homeodomain-like"/>
    <property type="match status" value="1"/>
</dbReference>
<accession>A0ABU2DPM0</accession>
<dbReference type="Pfam" id="PF17940">
    <property type="entry name" value="TetR_C_31"/>
    <property type="match status" value="1"/>
</dbReference>
<proteinExistence type="predicted"/>
<dbReference type="RefSeq" id="WP_310547371.1">
    <property type="nucleotide sequence ID" value="NZ_JAVKGR010000001.1"/>
</dbReference>
<dbReference type="InterPro" id="IPR041583">
    <property type="entry name" value="TetR_C_31"/>
</dbReference>
<evidence type="ECO:0000313" key="3">
    <source>
        <dbReference type="Proteomes" id="UP001251870"/>
    </source>
</evidence>
<evidence type="ECO:0000313" key="2">
    <source>
        <dbReference type="EMBL" id="MDR8018398.1"/>
    </source>
</evidence>
<sequence length="201" mass="21946">MIVAVPGHAARTDRRADIAEAGIRLIAARGVRSLSHRAIDAELGLPVGSTSYYARTRYELVKLIVHRLATHTTLDTERLTIPARLTSPEAARLIAQGLRAALDRADEHRARIALHIEYRNDPEMLDALAGDPPLRLRLTRAAEELLTRLGTPRPAQHAPDLIALIDSLLMQLSVRDTSVDAQAIIRAYLDGISDPGPASRA</sequence>
<dbReference type="Proteomes" id="UP001251870">
    <property type="component" value="Unassembled WGS sequence"/>
</dbReference>
<evidence type="ECO:0000259" key="1">
    <source>
        <dbReference type="Pfam" id="PF17940"/>
    </source>
</evidence>
<reference evidence="2 3" key="1">
    <citation type="submission" date="2023-09" db="EMBL/GenBank/DDBJ databases">
        <title>Description of three actinobacteria isolated from air of manufacturing shop in a pharmaceutical factory.</title>
        <authorList>
            <person name="Zhang D.-F."/>
        </authorList>
    </citation>
    <scope>NUCLEOTIDE SEQUENCE [LARGE SCALE GENOMIC DNA]</scope>
    <source>
        <strain evidence="2 3">LY-0111</strain>
    </source>
</reference>
<dbReference type="Gene3D" id="1.10.357.10">
    <property type="entry name" value="Tetracycline Repressor, domain 2"/>
    <property type="match status" value="1"/>
</dbReference>
<protein>
    <recommendedName>
        <fullName evidence="1">Tetracyclin repressor-like C-terminal group 31 domain-containing protein</fullName>
    </recommendedName>
</protein>
<dbReference type="EMBL" id="JAVKGR010000001">
    <property type="protein sequence ID" value="MDR8018398.1"/>
    <property type="molecule type" value="Genomic_DNA"/>
</dbReference>
<feature type="domain" description="Tetracyclin repressor-like C-terminal group 31" evidence="1">
    <location>
        <begin position="89"/>
        <end position="192"/>
    </location>
</feature>
<dbReference type="InterPro" id="IPR009057">
    <property type="entry name" value="Homeodomain-like_sf"/>
</dbReference>
<keyword evidence="3" id="KW-1185">Reference proteome</keyword>
<name>A0ABU2DPM0_9MICC</name>
<gene>
    <name evidence="2" type="ORF">RIL96_02290</name>
</gene>
<organism evidence="2 3">
    <name type="scientific">Nesterenkonia aerolata</name>
    <dbReference type="NCBI Taxonomy" id="3074079"/>
    <lineage>
        <taxon>Bacteria</taxon>
        <taxon>Bacillati</taxon>
        <taxon>Actinomycetota</taxon>
        <taxon>Actinomycetes</taxon>
        <taxon>Micrococcales</taxon>
        <taxon>Micrococcaceae</taxon>
        <taxon>Nesterenkonia</taxon>
    </lineage>
</organism>
<comment type="caution">
    <text evidence="2">The sequence shown here is derived from an EMBL/GenBank/DDBJ whole genome shotgun (WGS) entry which is preliminary data.</text>
</comment>